<gene>
    <name evidence="4" type="primary">YFH1</name>
    <name evidence="4" type="ORF">MPSI1_002960</name>
</gene>
<dbReference type="PROSITE" id="PS50810">
    <property type="entry name" value="FRATAXIN_2"/>
    <property type="match status" value="1"/>
</dbReference>
<evidence type="ECO:0000313" key="4">
    <source>
        <dbReference type="EMBL" id="WFD44294.1"/>
    </source>
</evidence>
<dbReference type="GO" id="GO:0006879">
    <property type="term" value="P:intracellular iron ion homeostasis"/>
    <property type="evidence" value="ECO:0007669"/>
    <property type="project" value="TreeGrafter"/>
</dbReference>
<dbReference type="GO" id="GO:0034986">
    <property type="term" value="F:iron chaperone activity"/>
    <property type="evidence" value="ECO:0007669"/>
    <property type="project" value="TreeGrafter"/>
</dbReference>
<dbReference type="GO" id="GO:0006826">
    <property type="term" value="P:iron ion transport"/>
    <property type="evidence" value="ECO:0007669"/>
    <property type="project" value="UniProtKB-KW"/>
</dbReference>
<dbReference type="InterPro" id="IPR002908">
    <property type="entry name" value="Frataxin/CyaY"/>
</dbReference>
<keyword evidence="3" id="KW-0408">Iron</keyword>
<dbReference type="EC" id="1.16.3.1" evidence="4"/>
<name>A0AAF0JFD7_9BASI</name>
<dbReference type="GO" id="GO:0016226">
    <property type="term" value="P:iron-sulfur cluster assembly"/>
    <property type="evidence" value="ECO:0007669"/>
    <property type="project" value="InterPro"/>
</dbReference>
<comment type="similarity">
    <text evidence="1">Belongs to the frataxin family.</text>
</comment>
<evidence type="ECO:0000313" key="5">
    <source>
        <dbReference type="Proteomes" id="UP001214628"/>
    </source>
</evidence>
<sequence length="201" mass="22792">MSLRSGFGRFARRTLGTQSLRTVVTQHVQGNRLAVAPSHLPRTAITQIRYMSSKQEYLAADLSVQDYNRRVDTALDELTGLLEDLFETADIEKIERERGAGGSLTDWDVEYAVRRKDVVLLMQTGVLNLRLGSLGTYVINKQPPSRQIWLSSPTRSGPKRFDFDADKNVWFTYKDGHLYLLNDLLSEELSVVFGEPLTIEL</sequence>
<keyword evidence="4" id="KW-0560">Oxidoreductase</keyword>
<keyword evidence="5" id="KW-1185">Reference proteome</keyword>
<dbReference type="GO" id="GO:0005739">
    <property type="term" value="C:mitochondrion"/>
    <property type="evidence" value="ECO:0007669"/>
    <property type="project" value="TreeGrafter"/>
</dbReference>
<dbReference type="PROSITE" id="PS01344">
    <property type="entry name" value="FRATAXIN_1"/>
    <property type="match status" value="1"/>
</dbReference>
<dbReference type="PANTHER" id="PTHR16821:SF2">
    <property type="entry name" value="FRATAXIN, MITOCHONDRIAL"/>
    <property type="match status" value="1"/>
</dbReference>
<evidence type="ECO:0000256" key="2">
    <source>
        <dbReference type="ARBA" id="ARBA00022496"/>
    </source>
</evidence>
<organism evidence="4 5">
    <name type="scientific">Malassezia psittaci</name>
    <dbReference type="NCBI Taxonomy" id="1821823"/>
    <lineage>
        <taxon>Eukaryota</taxon>
        <taxon>Fungi</taxon>
        <taxon>Dikarya</taxon>
        <taxon>Basidiomycota</taxon>
        <taxon>Ustilaginomycotina</taxon>
        <taxon>Malasseziomycetes</taxon>
        <taxon>Malasseziales</taxon>
        <taxon>Malasseziaceae</taxon>
        <taxon>Malassezia</taxon>
    </lineage>
</organism>
<dbReference type="InterPro" id="IPR020895">
    <property type="entry name" value="Frataxin_CS"/>
</dbReference>
<dbReference type="GO" id="GO:0004322">
    <property type="term" value="F:ferroxidase activity"/>
    <property type="evidence" value="ECO:0007669"/>
    <property type="project" value="UniProtKB-EC"/>
</dbReference>
<dbReference type="SUPFAM" id="SSF55387">
    <property type="entry name" value="Frataxin/Nqo15-like"/>
    <property type="match status" value="1"/>
</dbReference>
<dbReference type="GO" id="GO:0008198">
    <property type="term" value="F:ferrous iron binding"/>
    <property type="evidence" value="ECO:0007669"/>
    <property type="project" value="TreeGrafter"/>
</dbReference>
<evidence type="ECO:0000256" key="3">
    <source>
        <dbReference type="ARBA" id="ARBA00023004"/>
    </source>
</evidence>
<keyword evidence="2" id="KW-0813">Transport</keyword>
<dbReference type="Proteomes" id="UP001214628">
    <property type="component" value="Chromosome 4"/>
</dbReference>
<dbReference type="AlphaFoldDB" id="A0AAF0JFD7"/>
<dbReference type="InterPro" id="IPR036524">
    <property type="entry name" value="Frataxin/CyaY_sf"/>
</dbReference>
<dbReference type="Pfam" id="PF01491">
    <property type="entry name" value="Frataxin_Cyay"/>
    <property type="match status" value="1"/>
</dbReference>
<evidence type="ECO:0000256" key="1">
    <source>
        <dbReference type="ARBA" id="ARBA00008183"/>
    </source>
</evidence>
<dbReference type="GO" id="GO:0008199">
    <property type="term" value="F:ferric iron binding"/>
    <property type="evidence" value="ECO:0007669"/>
    <property type="project" value="InterPro"/>
</dbReference>
<keyword evidence="2" id="KW-0406">Ion transport</keyword>
<dbReference type="GO" id="GO:0051537">
    <property type="term" value="F:2 iron, 2 sulfur cluster binding"/>
    <property type="evidence" value="ECO:0007669"/>
    <property type="project" value="TreeGrafter"/>
</dbReference>
<dbReference type="PANTHER" id="PTHR16821">
    <property type="entry name" value="FRATAXIN"/>
    <property type="match status" value="1"/>
</dbReference>
<keyword evidence="2" id="KW-0410">Iron transport</keyword>
<dbReference type="Gene3D" id="3.30.920.10">
    <property type="entry name" value="Frataxin/CyaY"/>
    <property type="match status" value="1"/>
</dbReference>
<proteinExistence type="inferred from homology"/>
<reference evidence="4" key="1">
    <citation type="submission" date="2023-02" db="EMBL/GenBank/DDBJ databases">
        <title>Mating type loci evolution in Malassezia.</title>
        <authorList>
            <person name="Coelho M.A."/>
        </authorList>
    </citation>
    <scope>NUCLEOTIDE SEQUENCE</scope>
    <source>
        <strain evidence="4">CBS 14136</strain>
    </source>
</reference>
<dbReference type="SMART" id="SM01219">
    <property type="entry name" value="Frataxin_Cyay"/>
    <property type="match status" value="1"/>
</dbReference>
<accession>A0AAF0JFD7</accession>
<dbReference type="EMBL" id="CP118378">
    <property type="protein sequence ID" value="WFD44294.1"/>
    <property type="molecule type" value="Genomic_DNA"/>
</dbReference>
<protein>
    <submittedName>
        <fullName evidence="4">Ferroxidase</fullName>
        <ecNumber evidence="4">1.16.3.1</ecNumber>
    </submittedName>
</protein>